<dbReference type="CDD" id="cd00093">
    <property type="entry name" value="HTH_XRE"/>
    <property type="match status" value="1"/>
</dbReference>
<proteinExistence type="predicted"/>
<dbReference type="RefSeq" id="WP_046154391.1">
    <property type="nucleotide sequence ID" value="NZ_LAQU01000078.1"/>
</dbReference>
<dbReference type="InterPro" id="IPR001387">
    <property type="entry name" value="Cro/C1-type_HTH"/>
</dbReference>
<dbReference type="Proteomes" id="UP000033618">
    <property type="component" value="Unassembled WGS sequence"/>
</dbReference>
<evidence type="ECO:0000313" key="2">
    <source>
        <dbReference type="Proteomes" id="UP000033618"/>
    </source>
</evidence>
<dbReference type="SUPFAM" id="SSF47413">
    <property type="entry name" value="lambda repressor-like DNA-binding domains"/>
    <property type="match status" value="1"/>
</dbReference>
<evidence type="ECO:0008006" key="3">
    <source>
        <dbReference type="Google" id="ProtNLM"/>
    </source>
</evidence>
<protein>
    <recommendedName>
        <fullName evidence="3">HTH cro/C1-type domain-containing protein</fullName>
    </recommendedName>
</protein>
<dbReference type="GO" id="GO:0003677">
    <property type="term" value="F:DNA binding"/>
    <property type="evidence" value="ECO:0007669"/>
    <property type="project" value="InterPro"/>
</dbReference>
<dbReference type="AlphaFoldDB" id="A0A0F5JTW9"/>
<keyword evidence="2" id="KW-1185">Reference proteome</keyword>
<reference evidence="1 2" key="1">
    <citation type="submission" date="2015-03" db="EMBL/GenBank/DDBJ databases">
        <title>Draft Genome Sequence of Burkholderia andropogonis type strain ICMP2807, isolated from Sorghum bicolor.</title>
        <authorList>
            <person name="Lopes-Santos L."/>
            <person name="Castro D.B."/>
            <person name="Ottoboni L.M."/>
            <person name="Park D."/>
            <person name="Weirc B.S."/>
            <person name="Destefano S.A."/>
        </authorList>
    </citation>
    <scope>NUCLEOTIDE SEQUENCE [LARGE SCALE GENOMIC DNA]</scope>
    <source>
        <strain evidence="1 2">ICMP2807</strain>
    </source>
</reference>
<organism evidence="1 2">
    <name type="scientific">Robbsia andropogonis</name>
    <dbReference type="NCBI Taxonomy" id="28092"/>
    <lineage>
        <taxon>Bacteria</taxon>
        <taxon>Pseudomonadati</taxon>
        <taxon>Pseudomonadota</taxon>
        <taxon>Betaproteobacteria</taxon>
        <taxon>Burkholderiales</taxon>
        <taxon>Burkholderiaceae</taxon>
        <taxon>Robbsia</taxon>
    </lineage>
</organism>
<dbReference type="Gene3D" id="1.10.260.40">
    <property type="entry name" value="lambda repressor-like DNA-binding domains"/>
    <property type="match status" value="1"/>
</dbReference>
<gene>
    <name evidence="1" type="ORF">WM40_25380</name>
</gene>
<accession>A0A0F5JTW9</accession>
<evidence type="ECO:0000313" key="1">
    <source>
        <dbReference type="EMBL" id="KKB61064.1"/>
    </source>
</evidence>
<sequence>MNKSIGERIVAERKRLNFQQGDICNWTGVGRSTQFGYERGERVPDASYLVKLIDHGFDIHYILTGTRSPRYGVIDANLLGNVFAHIEAALIAVGKTIDINKKAKLIAFIYQTAAENGQIDITIIKKCNWPFRRLGN</sequence>
<name>A0A0F5JTW9_9BURK</name>
<comment type="caution">
    <text evidence="1">The sequence shown here is derived from an EMBL/GenBank/DDBJ whole genome shotgun (WGS) entry which is preliminary data.</text>
</comment>
<dbReference type="EMBL" id="LAQU01000078">
    <property type="protein sequence ID" value="KKB61064.1"/>
    <property type="molecule type" value="Genomic_DNA"/>
</dbReference>
<dbReference type="OrthoDB" id="7011085at2"/>
<dbReference type="STRING" id="28092.WM40_25380"/>
<dbReference type="PATRIC" id="fig|28092.6.peg.5990"/>
<dbReference type="InterPro" id="IPR010982">
    <property type="entry name" value="Lambda_DNA-bd_dom_sf"/>
</dbReference>